<feature type="chain" id="PRO_5035229414" evidence="2">
    <location>
        <begin position="21"/>
        <end position="244"/>
    </location>
</feature>
<dbReference type="EMBL" id="JACMSC010000008">
    <property type="protein sequence ID" value="KAG6510894.1"/>
    <property type="molecule type" value="Genomic_DNA"/>
</dbReference>
<dbReference type="PANTHER" id="PTHR33287:SF3">
    <property type="entry name" value="OS03G0453550 PROTEIN"/>
    <property type="match status" value="1"/>
</dbReference>
<keyword evidence="1" id="KW-0472">Membrane</keyword>
<reference evidence="3 4" key="1">
    <citation type="submission" date="2020-08" db="EMBL/GenBank/DDBJ databases">
        <title>Plant Genome Project.</title>
        <authorList>
            <person name="Zhang R.-G."/>
        </authorList>
    </citation>
    <scope>NUCLEOTIDE SEQUENCE [LARGE SCALE GENOMIC DNA]</scope>
    <source>
        <tissue evidence="3">Rhizome</tissue>
    </source>
</reference>
<feature type="signal peptide" evidence="2">
    <location>
        <begin position="1"/>
        <end position="20"/>
    </location>
</feature>
<dbReference type="Proteomes" id="UP000734854">
    <property type="component" value="Unassembled WGS sequence"/>
</dbReference>
<evidence type="ECO:0000313" key="4">
    <source>
        <dbReference type="Proteomes" id="UP000734854"/>
    </source>
</evidence>
<dbReference type="PANTHER" id="PTHR33287">
    <property type="entry name" value="OS03G0453550 PROTEIN"/>
    <property type="match status" value="1"/>
</dbReference>
<keyword evidence="4" id="KW-1185">Reference proteome</keyword>
<name>A0A8J5GWS9_ZINOF</name>
<evidence type="ECO:0000256" key="2">
    <source>
        <dbReference type="SAM" id="SignalP"/>
    </source>
</evidence>
<dbReference type="AlphaFoldDB" id="A0A8J5GWS9"/>
<gene>
    <name evidence="3" type="ORF">ZIOFF_028939</name>
</gene>
<protein>
    <submittedName>
        <fullName evidence="3">Uncharacterized protein</fullName>
    </submittedName>
</protein>
<feature type="transmembrane region" description="Helical" evidence="1">
    <location>
        <begin position="42"/>
        <end position="62"/>
    </location>
</feature>
<keyword evidence="1" id="KW-0812">Transmembrane</keyword>
<comment type="caution">
    <text evidence="3">The sequence shown here is derived from an EMBL/GenBank/DDBJ whole genome shotgun (WGS) entry which is preliminary data.</text>
</comment>
<evidence type="ECO:0000313" key="3">
    <source>
        <dbReference type="EMBL" id="KAG6510894.1"/>
    </source>
</evidence>
<keyword evidence="2" id="KW-0732">Signal</keyword>
<keyword evidence="1" id="KW-1133">Transmembrane helix</keyword>
<feature type="transmembrane region" description="Helical" evidence="1">
    <location>
        <begin position="177"/>
        <end position="199"/>
    </location>
</feature>
<feature type="transmembrane region" description="Helical" evidence="1">
    <location>
        <begin position="149"/>
        <end position="171"/>
    </location>
</feature>
<evidence type="ECO:0000256" key="1">
    <source>
        <dbReference type="SAM" id="Phobius"/>
    </source>
</evidence>
<accession>A0A8J5GWS9</accession>
<proteinExistence type="predicted"/>
<organism evidence="3 4">
    <name type="scientific">Zingiber officinale</name>
    <name type="common">Ginger</name>
    <name type="synonym">Amomum zingiber</name>
    <dbReference type="NCBI Taxonomy" id="94328"/>
    <lineage>
        <taxon>Eukaryota</taxon>
        <taxon>Viridiplantae</taxon>
        <taxon>Streptophyta</taxon>
        <taxon>Embryophyta</taxon>
        <taxon>Tracheophyta</taxon>
        <taxon>Spermatophyta</taxon>
        <taxon>Magnoliopsida</taxon>
        <taxon>Liliopsida</taxon>
        <taxon>Zingiberales</taxon>
        <taxon>Zingiberaceae</taxon>
        <taxon>Zingiber</taxon>
    </lineage>
</organism>
<sequence length="244" mass="27157">MNRAKSVLLLWSVTLQTCPATLVFRTAALVCCSALPFCRPALPFWSVALQTCPALLLCRLGLACRSGLPLCRPALPLWRPALSLNSTTLRKPAPASNLRLSVQVISTIAESSGHLLLFKLCPPEEDRHGRHAAILEAHMDAAKHDVFHLSYLLLAFHSLSFTLLFIASVVGASCRGWWLPCSLSLTTSLAVTVAVQVVMRTYWRILRRLEREHEDKRALTQCVREMRMKGADFNLSKEPQKSSK</sequence>